<keyword evidence="3" id="KW-1185">Reference proteome</keyword>
<evidence type="ECO:0000256" key="1">
    <source>
        <dbReference type="SAM" id="Phobius"/>
    </source>
</evidence>
<sequence length="146" mass="17108">MGEIKGYTLLEILLAVGLIGIILLVLLTAISISYKTWFGLAEESQQSYGIRTITNLFYREGRMIDKSTVRFTNNGNRGRKLIYKRFNNSQEYTLEVSNNNSLYWRRDGSVYIVIENITFMDFTYNEKNLVVEFIINSKHYRLVVPW</sequence>
<evidence type="ECO:0000313" key="2">
    <source>
        <dbReference type="EMBL" id="SES63590.1"/>
    </source>
</evidence>
<name>A0A1H9Y4I0_9FIRM</name>
<evidence type="ECO:0000313" key="3">
    <source>
        <dbReference type="Proteomes" id="UP000243819"/>
    </source>
</evidence>
<dbReference type="NCBIfam" id="TIGR02532">
    <property type="entry name" value="IV_pilin_GFxxxE"/>
    <property type="match status" value="1"/>
</dbReference>
<keyword evidence="1" id="KW-0472">Membrane</keyword>
<organism evidence="2 3">
    <name type="scientific">Anaerobranca gottschalkii DSM 13577</name>
    <dbReference type="NCBI Taxonomy" id="1120990"/>
    <lineage>
        <taxon>Bacteria</taxon>
        <taxon>Bacillati</taxon>
        <taxon>Bacillota</taxon>
        <taxon>Clostridia</taxon>
        <taxon>Eubacteriales</taxon>
        <taxon>Proteinivoracaceae</taxon>
        <taxon>Anaerobranca</taxon>
    </lineage>
</organism>
<dbReference type="RefSeq" id="WP_091347930.1">
    <property type="nucleotide sequence ID" value="NZ_FOIF01000001.1"/>
</dbReference>
<proteinExistence type="predicted"/>
<dbReference type="EMBL" id="FOIF01000001">
    <property type="protein sequence ID" value="SES63590.1"/>
    <property type="molecule type" value="Genomic_DNA"/>
</dbReference>
<dbReference type="OrthoDB" id="9832219at2"/>
<protein>
    <submittedName>
        <fullName evidence="2">Prepilin-type N-terminal cleavage/methylation domain-containing protein</fullName>
    </submittedName>
</protein>
<dbReference type="Proteomes" id="UP000243819">
    <property type="component" value="Unassembled WGS sequence"/>
</dbReference>
<keyword evidence="1" id="KW-0812">Transmembrane</keyword>
<dbReference type="InterPro" id="IPR012902">
    <property type="entry name" value="N_methyl_site"/>
</dbReference>
<dbReference type="PROSITE" id="PS00409">
    <property type="entry name" value="PROKAR_NTER_METHYL"/>
    <property type="match status" value="1"/>
</dbReference>
<feature type="transmembrane region" description="Helical" evidence="1">
    <location>
        <begin position="12"/>
        <end position="34"/>
    </location>
</feature>
<dbReference type="STRING" id="1120990.SAMN03080614_1001153"/>
<keyword evidence="1" id="KW-1133">Transmembrane helix</keyword>
<dbReference type="AlphaFoldDB" id="A0A1H9Y4I0"/>
<gene>
    <name evidence="2" type="ORF">SAMN03080614_1001153</name>
</gene>
<accession>A0A1H9Y4I0</accession>
<reference evidence="3" key="1">
    <citation type="submission" date="2016-10" db="EMBL/GenBank/DDBJ databases">
        <authorList>
            <person name="Varghese N."/>
            <person name="Submissions S."/>
        </authorList>
    </citation>
    <scope>NUCLEOTIDE SEQUENCE [LARGE SCALE GENOMIC DNA]</scope>
    <source>
        <strain evidence="3">DSM 13577</strain>
    </source>
</reference>